<keyword evidence="2" id="KW-0479">Metal-binding</keyword>
<dbReference type="GO" id="GO:0005829">
    <property type="term" value="C:cytosol"/>
    <property type="evidence" value="ECO:0007669"/>
    <property type="project" value="TreeGrafter"/>
</dbReference>
<dbReference type="GO" id="GO:0006424">
    <property type="term" value="P:glutamyl-tRNA aminoacylation"/>
    <property type="evidence" value="ECO:0007669"/>
    <property type="project" value="TreeGrafter"/>
</dbReference>
<evidence type="ECO:0000256" key="5">
    <source>
        <dbReference type="ARBA" id="ARBA00022840"/>
    </source>
</evidence>
<reference evidence="9" key="1">
    <citation type="submission" date="2024-07" db="EMBL/GenBank/DDBJ databases">
        <title>Complete genome sequence of Verrucomicrobiaceae bacterium NT6N.</title>
        <authorList>
            <person name="Huang C."/>
            <person name="Takami H."/>
            <person name="Hamasaki K."/>
        </authorList>
    </citation>
    <scope>NUCLEOTIDE SEQUENCE</scope>
    <source>
        <strain evidence="9">NT6N</strain>
    </source>
</reference>
<evidence type="ECO:0000256" key="1">
    <source>
        <dbReference type="ARBA" id="ARBA00022598"/>
    </source>
</evidence>
<sequence length="285" mass="32272">MEMRALKEGMSTRFAPSPTGLLHLGHAYAAKFAYDLAKEEEVDFLLRFEDIDTTRVRPEYYLEIEKDLTWLGLDWDGTPLRQTDRFTAYNRAMEELKSRQLVYPCFCTRREIQDEIAAMAGAPQGPEGPLYPGTCCSLTNGQAEERISAGEPHCWRLNASEAGKQTGQLTFCDRIRGVVEVDPTLLGDVILARRDIATSYHIAVVVDDAMQQITDVTRGEDLLASTHVHRLLQELLGYPEPVYHHHRLILDANGVRLAKRDDPMSIRTLRELGHSPEEVMEMISD</sequence>
<evidence type="ECO:0000313" key="9">
    <source>
        <dbReference type="EMBL" id="BDS07482.1"/>
    </source>
</evidence>
<dbReference type="Pfam" id="PF00749">
    <property type="entry name" value="tRNA-synt_1c"/>
    <property type="match status" value="1"/>
</dbReference>
<keyword evidence="1 7" id="KW-0436">Ligase</keyword>
<dbReference type="GO" id="GO:0005524">
    <property type="term" value="F:ATP binding"/>
    <property type="evidence" value="ECO:0007669"/>
    <property type="project" value="UniProtKB-KW"/>
</dbReference>
<keyword evidence="4" id="KW-0862">Zinc</keyword>
<proteinExistence type="inferred from homology"/>
<dbReference type="SUPFAM" id="SSF52374">
    <property type="entry name" value="Nucleotidylyl transferase"/>
    <property type="match status" value="1"/>
</dbReference>
<evidence type="ECO:0000256" key="3">
    <source>
        <dbReference type="ARBA" id="ARBA00022741"/>
    </source>
</evidence>
<dbReference type="AlphaFoldDB" id="A0AAT9FNE0"/>
<dbReference type="PROSITE" id="PS00178">
    <property type="entry name" value="AA_TRNA_LIGASE_I"/>
    <property type="match status" value="1"/>
</dbReference>
<dbReference type="NCBIfam" id="NF004315">
    <property type="entry name" value="PRK05710.1-4"/>
    <property type="match status" value="1"/>
</dbReference>
<evidence type="ECO:0000259" key="8">
    <source>
        <dbReference type="Pfam" id="PF00749"/>
    </source>
</evidence>
<dbReference type="Gene3D" id="3.40.50.620">
    <property type="entry name" value="HUPs"/>
    <property type="match status" value="1"/>
</dbReference>
<keyword evidence="6 7" id="KW-0030">Aminoacyl-tRNA synthetase</keyword>
<evidence type="ECO:0000256" key="7">
    <source>
        <dbReference type="RuleBase" id="RU363037"/>
    </source>
</evidence>
<feature type="domain" description="Glutamyl/glutaminyl-tRNA synthetase class Ib catalytic" evidence="8">
    <location>
        <begin position="11"/>
        <end position="283"/>
    </location>
</feature>
<evidence type="ECO:0000256" key="6">
    <source>
        <dbReference type="ARBA" id="ARBA00023146"/>
    </source>
</evidence>
<comment type="similarity">
    <text evidence="7">Belongs to the class-I aminoacyl-tRNA synthetase family.</text>
</comment>
<keyword evidence="7" id="KW-0648">Protein biosynthesis</keyword>
<dbReference type="InterPro" id="IPR000924">
    <property type="entry name" value="Glu/Gln-tRNA-synth"/>
</dbReference>
<gene>
    <name evidence="9" type="ORF">NT6N_25220</name>
</gene>
<dbReference type="PRINTS" id="PR00987">
    <property type="entry name" value="TRNASYNTHGLU"/>
</dbReference>
<keyword evidence="5 7" id="KW-0067">ATP-binding</keyword>
<dbReference type="GO" id="GO:0004818">
    <property type="term" value="F:glutamate-tRNA ligase activity"/>
    <property type="evidence" value="ECO:0007669"/>
    <property type="project" value="TreeGrafter"/>
</dbReference>
<dbReference type="KEGG" id="osu:NT6N_25220"/>
<keyword evidence="3 7" id="KW-0547">Nucleotide-binding</keyword>
<evidence type="ECO:0000256" key="4">
    <source>
        <dbReference type="ARBA" id="ARBA00022833"/>
    </source>
</evidence>
<name>A0AAT9FNE0_9BACT</name>
<dbReference type="EMBL" id="AP026866">
    <property type="protein sequence ID" value="BDS07482.1"/>
    <property type="molecule type" value="Genomic_DNA"/>
</dbReference>
<dbReference type="InterPro" id="IPR001412">
    <property type="entry name" value="aa-tRNA-synth_I_CS"/>
</dbReference>
<accession>A0AAT9FNE0</accession>
<dbReference type="InterPro" id="IPR014729">
    <property type="entry name" value="Rossmann-like_a/b/a_fold"/>
</dbReference>
<organism evidence="9">
    <name type="scientific">Oceaniferula spumae</name>
    <dbReference type="NCBI Taxonomy" id="2979115"/>
    <lineage>
        <taxon>Bacteria</taxon>
        <taxon>Pseudomonadati</taxon>
        <taxon>Verrucomicrobiota</taxon>
        <taxon>Verrucomicrobiia</taxon>
        <taxon>Verrucomicrobiales</taxon>
        <taxon>Verrucomicrobiaceae</taxon>
        <taxon>Oceaniferula</taxon>
    </lineage>
</organism>
<evidence type="ECO:0000256" key="2">
    <source>
        <dbReference type="ARBA" id="ARBA00022723"/>
    </source>
</evidence>
<dbReference type="PANTHER" id="PTHR43311">
    <property type="entry name" value="GLUTAMATE--TRNA LIGASE"/>
    <property type="match status" value="1"/>
</dbReference>
<dbReference type="InterPro" id="IPR020058">
    <property type="entry name" value="Glu/Gln-tRNA-synth_Ib_cat-dom"/>
</dbReference>
<dbReference type="InterPro" id="IPR049940">
    <property type="entry name" value="GluQ/Sye"/>
</dbReference>
<dbReference type="PANTHER" id="PTHR43311:SF1">
    <property type="entry name" value="GLUTAMYL-Q TRNA(ASP) SYNTHETASE"/>
    <property type="match status" value="1"/>
</dbReference>
<protein>
    <submittedName>
        <fullName evidence="9">tRNA glutamyl-Q(34) synthetase GluQRS</fullName>
    </submittedName>
</protein>